<accession>A0A4W5PI49</accession>
<dbReference type="PANTHER" id="PTHR15718">
    <property type="entry name" value="G PROTEIN-REGULATED INDUCER OF NEURITE OUTGROWTH C-TERMINAL DOMAIN-CONTAINING PROTEIN"/>
    <property type="match status" value="1"/>
</dbReference>
<dbReference type="GO" id="GO:0031175">
    <property type="term" value="P:neuron projection development"/>
    <property type="evidence" value="ECO:0007669"/>
    <property type="project" value="TreeGrafter"/>
</dbReference>
<feature type="region of interest" description="Disordered" evidence="2">
    <location>
        <begin position="252"/>
        <end position="542"/>
    </location>
</feature>
<feature type="region of interest" description="Disordered" evidence="2">
    <location>
        <begin position="911"/>
        <end position="957"/>
    </location>
</feature>
<feature type="compositionally biased region" description="Polar residues" evidence="2">
    <location>
        <begin position="311"/>
        <end position="339"/>
    </location>
</feature>
<name>A0A4W5PI49_9TELE</name>
<feature type="compositionally biased region" description="Low complexity" evidence="2">
    <location>
        <begin position="911"/>
        <end position="920"/>
    </location>
</feature>
<feature type="compositionally biased region" description="Polar residues" evidence="2">
    <location>
        <begin position="774"/>
        <end position="790"/>
    </location>
</feature>
<reference evidence="5" key="1">
    <citation type="submission" date="2018-06" db="EMBL/GenBank/DDBJ databases">
        <title>Genome assembly of Danube salmon.</title>
        <authorList>
            <person name="Macqueen D.J."/>
            <person name="Gundappa M.K."/>
        </authorList>
    </citation>
    <scope>NUCLEOTIDE SEQUENCE [LARGE SCALE GENOMIC DNA]</scope>
</reference>
<feature type="region of interest" description="Disordered" evidence="2">
    <location>
        <begin position="698"/>
        <end position="854"/>
    </location>
</feature>
<protein>
    <recommendedName>
        <fullName evidence="3">G protein-regulated inducer of neurite outgrowth C-terminal domain-containing protein</fullName>
    </recommendedName>
</protein>
<dbReference type="Pfam" id="PF15235">
    <property type="entry name" value="GRIN_C"/>
    <property type="match status" value="1"/>
</dbReference>
<feature type="compositionally biased region" description="Basic and acidic residues" evidence="2">
    <location>
        <begin position="823"/>
        <end position="854"/>
    </location>
</feature>
<dbReference type="STRING" id="62062.ENSHHUP00000064276"/>
<keyword evidence="5" id="KW-1185">Reference proteome</keyword>
<feature type="compositionally biased region" description="Polar residues" evidence="2">
    <location>
        <begin position="351"/>
        <end position="362"/>
    </location>
</feature>
<feature type="compositionally biased region" description="Basic and acidic residues" evidence="2">
    <location>
        <begin position="791"/>
        <end position="809"/>
    </location>
</feature>
<dbReference type="AlphaFoldDB" id="A0A4W5PI49"/>
<feature type="compositionally biased region" description="Low complexity" evidence="2">
    <location>
        <begin position="521"/>
        <end position="536"/>
    </location>
</feature>
<feature type="compositionally biased region" description="Polar residues" evidence="2">
    <location>
        <begin position="89"/>
        <end position="98"/>
    </location>
</feature>
<evidence type="ECO:0000256" key="1">
    <source>
        <dbReference type="ARBA" id="ARBA00002358"/>
    </source>
</evidence>
<reference evidence="4" key="3">
    <citation type="submission" date="2025-09" db="UniProtKB">
        <authorList>
            <consortium name="Ensembl"/>
        </authorList>
    </citation>
    <scope>IDENTIFICATION</scope>
</reference>
<feature type="region of interest" description="Disordered" evidence="2">
    <location>
        <begin position="81"/>
        <end position="104"/>
    </location>
</feature>
<feature type="compositionally biased region" description="Low complexity" evidence="2">
    <location>
        <begin position="422"/>
        <end position="488"/>
    </location>
</feature>
<reference evidence="4" key="2">
    <citation type="submission" date="2025-08" db="UniProtKB">
        <authorList>
            <consortium name="Ensembl"/>
        </authorList>
    </citation>
    <scope>IDENTIFICATION</scope>
</reference>
<sequence>MGTNPKRTVTVQMVPQLAGVESLGNQESNANWAKEPNLNLTQGCPAPTTTPAPVLTEHTQDNLCLTTPNTTSRIQSIGHGQPVGGGVGSNTNTPFSTNGDGGKSPSEHVIGVEQQMVLTCRGGVSVNEATAEGRRDGNANLTALTPTAAAKEKEKHICKAGLSSAVTSSKVDVHTNYCREKEPGGAGAGEGCAAKPVPEPTAVQSATARVSAVAKEESLLVGEHENATTPNQHPPQTCDPKHTSASEVLTSLTTPKQGKAEGAAVTTNKVAPPPYKSKEADNSTTTQSLSPLPSPATATNPTPSERPLQASKGNTPGTNSQNPPSQTEYNKTAATSQPEQTKETAVAPVNAATTITIMPPSSDSKENIGLRNKASSPAPPEKKDLKPTPVVKTEICLDNHLQAASSEYSSQKDSPSSPNEAQQNQQSKSQQGQNQPPEAQQGQNQPPEAQQSQNQPPEAQQSQNQPPEAQQSQNQQPEAQQGQNQQPAHHAAQVTDEAVQTASASEEMQPKAHCKLYREASTMTRTPTSTPTASPTHSKQGQDVEVQAVANVCSRAVSTSPSLFPLPPPYRSTDRGAALREEAAAESLSVVYQVPLHQIHMGSSPSCPPPPNYTAGLRSGSERLTLEAGSCSSQSAGVVLHAEEAVAALHAEVARLGAKPKDLAVGGAAALCNIQQRGALPPLQPVYQINIEPCGGQNEPVAKANHHQHRGEKAVADSQSKPYAAEKPTVSNEAQTMPKQSAKPPSAKAPSPLSPTAASKTISSDNKAAPPPSQSTSSVTKPSQASTTTSKKAEDTKPKTAVKAAKESIVKGVGGVKALLGKKKQEQLEPERKEKEEKEEEGKQKGEKSVHDVLWDEQGMTWEVYGASVDPESLGFAIQSHLQCKIKEQEKKVVTQSSLRKSISVPPVVPDSPATVAVDDANSRKNKRRQQNVFRSMLKNVRRPKCCAHPPPTAVLE</sequence>
<dbReference type="InterPro" id="IPR032745">
    <property type="entry name" value="GRIN_C"/>
</dbReference>
<dbReference type="PANTHER" id="PTHR15718:SF6">
    <property type="entry name" value="G PROTEIN-REGULATED INDUCER OF NEURITE OUTGROWTH 3"/>
    <property type="match status" value="1"/>
</dbReference>
<feature type="compositionally biased region" description="Low complexity" evidence="2">
    <location>
        <begin position="283"/>
        <end position="303"/>
    </location>
</feature>
<comment type="function">
    <text evidence="1">May be involved in neurite outgrowth.</text>
</comment>
<dbReference type="GeneTree" id="ENSGT00570000079168"/>
<proteinExistence type="predicted"/>
<dbReference type="InterPro" id="IPR026646">
    <property type="entry name" value="GPRIN2-like/GPRIN3"/>
</dbReference>
<evidence type="ECO:0000313" key="4">
    <source>
        <dbReference type="Ensembl" id="ENSHHUP00000064276.1"/>
    </source>
</evidence>
<dbReference type="Proteomes" id="UP000314982">
    <property type="component" value="Unassembled WGS sequence"/>
</dbReference>
<feature type="compositionally biased region" description="Polar residues" evidence="2">
    <location>
        <begin position="402"/>
        <end position="421"/>
    </location>
</feature>
<dbReference type="GO" id="GO:0005886">
    <property type="term" value="C:plasma membrane"/>
    <property type="evidence" value="ECO:0007669"/>
    <property type="project" value="TreeGrafter"/>
</dbReference>
<evidence type="ECO:0000256" key="2">
    <source>
        <dbReference type="SAM" id="MobiDB-lite"/>
    </source>
</evidence>
<feature type="compositionally biased region" description="Low complexity" evidence="2">
    <location>
        <begin position="738"/>
        <end position="760"/>
    </location>
</feature>
<evidence type="ECO:0000259" key="3">
    <source>
        <dbReference type="Pfam" id="PF15235"/>
    </source>
</evidence>
<feature type="domain" description="G protein-regulated inducer of neurite outgrowth C-terminal" evidence="3">
    <location>
        <begin position="823"/>
        <end position="952"/>
    </location>
</feature>
<dbReference type="Ensembl" id="ENSHHUT00000066450.1">
    <property type="protein sequence ID" value="ENSHHUP00000064276.1"/>
    <property type="gene ID" value="ENSHHUG00000037934.1"/>
</dbReference>
<organism evidence="4 5">
    <name type="scientific">Hucho hucho</name>
    <name type="common">huchen</name>
    <dbReference type="NCBI Taxonomy" id="62062"/>
    <lineage>
        <taxon>Eukaryota</taxon>
        <taxon>Metazoa</taxon>
        <taxon>Chordata</taxon>
        <taxon>Craniata</taxon>
        <taxon>Vertebrata</taxon>
        <taxon>Euteleostomi</taxon>
        <taxon>Actinopterygii</taxon>
        <taxon>Neopterygii</taxon>
        <taxon>Teleostei</taxon>
        <taxon>Protacanthopterygii</taxon>
        <taxon>Salmoniformes</taxon>
        <taxon>Salmonidae</taxon>
        <taxon>Salmoninae</taxon>
        <taxon>Hucho</taxon>
    </lineage>
</organism>
<evidence type="ECO:0000313" key="5">
    <source>
        <dbReference type="Proteomes" id="UP000314982"/>
    </source>
</evidence>